<sequence>MFIGTAKQGATEVMQIALYMQGKREITITLMKRSVQIGIFQPRINEK</sequence>
<reference evidence="1" key="1">
    <citation type="journal article" date="2007" name="J. Bacteriol.">
        <title>Complete sequence analysis of novel plasmids from emetic and periodontal Bacillus cereus isolates reveals a common evolutionary history among the B. cereus-group plasmids, including Bacillus anthracis pXO1.</title>
        <authorList>
            <person name="Rasko D.A."/>
            <person name="Rosovitz M.J."/>
            <person name="Okstad O.A."/>
            <person name="Fouts D.E."/>
            <person name="Jiang L."/>
            <person name="Cer R.Z."/>
            <person name="Kolsto A.B."/>
            <person name="Gill S.R."/>
            <person name="Ravel J."/>
        </authorList>
    </citation>
    <scope>NUCLEOTIDE SEQUENCE</scope>
    <source>
        <strain evidence="2">AH818</strain>
        <strain evidence="1">AH820</strain>
        <plasmid evidence="1">pPER272</plasmid>
    </source>
</reference>
<keyword evidence="1" id="KW-0614">Plasmid</keyword>
<geneLocation type="plasmid" evidence="1">
    <name>pPER272</name>
</geneLocation>
<evidence type="ECO:0000313" key="1">
    <source>
        <dbReference type="EMBL" id="ABK00924.1"/>
    </source>
</evidence>
<organism evidence="1">
    <name type="scientific">Bacillus cereus</name>
    <dbReference type="NCBI Taxonomy" id="1396"/>
    <lineage>
        <taxon>Bacteria</taxon>
        <taxon>Bacillati</taxon>
        <taxon>Bacillota</taxon>
        <taxon>Bacilli</taxon>
        <taxon>Bacillales</taxon>
        <taxon>Bacillaceae</taxon>
        <taxon>Bacillus</taxon>
        <taxon>Bacillus cereus group</taxon>
    </lineage>
</organism>
<proteinExistence type="predicted"/>
<dbReference type="EMBL" id="DQ889678">
    <property type="protein sequence ID" value="ABK01189.1"/>
    <property type="molecule type" value="Genomic_DNA"/>
</dbReference>
<name>A1BZH5_BACCE</name>
<dbReference type="AlphaFoldDB" id="A1BZH5"/>
<dbReference type="EMBL" id="DQ889677">
    <property type="protein sequence ID" value="ABK00924.1"/>
    <property type="molecule type" value="Genomic_DNA"/>
</dbReference>
<accession>A1BZH5</accession>
<evidence type="ECO:0000313" key="2">
    <source>
        <dbReference type="EMBL" id="ABK01189.1"/>
    </source>
</evidence>
<protein>
    <submittedName>
        <fullName evidence="1">Uncharacterized protein</fullName>
    </submittedName>
</protein>
<gene>
    <name evidence="2" type="ORF">pPER272_0146</name>
    <name evidence="1" type="ORF">pPER272_AH820_0146</name>
</gene>